<comment type="caution">
    <text evidence="1">The sequence shown here is derived from an EMBL/GenBank/DDBJ whole genome shotgun (WGS) entry which is preliminary data.</text>
</comment>
<dbReference type="RefSeq" id="WP_343960816.1">
    <property type="nucleotide sequence ID" value="NZ_BAAAKZ010000009.1"/>
</dbReference>
<evidence type="ECO:0000313" key="2">
    <source>
        <dbReference type="Proteomes" id="UP001597181"/>
    </source>
</evidence>
<keyword evidence="2" id="KW-1185">Reference proteome</keyword>
<name>A0ABW3TUN8_9MICO</name>
<dbReference type="EMBL" id="JBHTLY010000007">
    <property type="protein sequence ID" value="MFD1203037.1"/>
    <property type="molecule type" value="Genomic_DNA"/>
</dbReference>
<dbReference type="Proteomes" id="UP001597181">
    <property type="component" value="Unassembled WGS sequence"/>
</dbReference>
<protein>
    <recommendedName>
        <fullName evidence="3">Lsr2 protein</fullName>
    </recommendedName>
</protein>
<reference evidence="2" key="1">
    <citation type="journal article" date="2019" name="Int. J. Syst. Evol. Microbiol.">
        <title>The Global Catalogue of Microorganisms (GCM) 10K type strain sequencing project: providing services to taxonomists for standard genome sequencing and annotation.</title>
        <authorList>
            <consortium name="The Broad Institute Genomics Platform"/>
            <consortium name="The Broad Institute Genome Sequencing Center for Infectious Disease"/>
            <person name="Wu L."/>
            <person name="Ma J."/>
        </authorList>
    </citation>
    <scope>NUCLEOTIDE SEQUENCE [LARGE SCALE GENOMIC DNA]</scope>
    <source>
        <strain evidence="2">CCUG 50213</strain>
    </source>
</reference>
<evidence type="ECO:0000313" key="1">
    <source>
        <dbReference type="EMBL" id="MFD1203037.1"/>
    </source>
</evidence>
<sequence length="116" mass="13339">MKIPPSKLWGREPERRIVPDGDGWRVEEGAEYTKQDYELLAALHEYEASIDSHGFPLEESMSVGADPLNPKGTHRYEARPIRNWADDAVEQAQKDPRYSGENSSSARKWRVFKVPR</sequence>
<proteinExistence type="predicted"/>
<organism evidence="1 2">
    <name type="scientific">Leucobacter albus</name>
    <dbReference type="NCBI Taxonomy" id="272210"/>
    <lineage>
        <taxon>Bacteria</taxon>
        <taxon>Bacillati</taxon>
        <taxon>Actinomycetota</taxon>
        <taxon>Actinomycetes</taxon>
        <taxon>Micrococcales</taxon>
        <taxon>Microbacteriaceae</taxon>
        <taxon>Leucobacter</taxon>
    </lineage>
</organism>
<gene>
    <name evidence="1" type="ORF">ACFQ3U_14145</name>
</gene>
<accession>A0ABW3TUN8</accession>
<evidence type="ECO:0008006" key="3">
    <source>
        <dbReference type="Google" id="ProtNLM"/>
    </source>
</evidence>